<evidence type="ECO:0000313" key="6">
    <source>
        <dbReference type="EMBL" id="OTP67237.1"/>
    </source>
</evidence>
<keyword evidence="1" id="KW-0805">Transcription regulation</keyword>
<evidence type="ECO:0000256" key="4">
    <source>
        <dbReference type="PROSITE-ProRule" id="PRU00335"/>
    </source>
</evidence>
<proteinExistence type="predicted"/>
<keyword evidence="3" id="KW-0804">Transcription</keyword>
<dbReference type="Gene3D" id="1.10.357.10">
    <property type="entry name" value="Tetracycline Repressor, domain 2"/>
    <property type="match status" value="1"/>
</dbReference>
<dbReference type="Proteomes" id="UP000194546">
    <property type="component" value="Unassembled WGS sequence"/>
</dbReference>
<evidence type="ECO:0000256" key="1">
    <source>
        <dbReference type="ARBA" id="ARBA00023015"/>
    </source>
</evidence>
<dbReference type="InterPro" id="IPR050109">
    <property type="entry name" value="HTH-type_TetR-like_transc_reg"/>
</dbReference>
<dbReference type="Gene3D" id="1.10.10.60">
    <property type="entry name" value="Homeodomain-like"/>
    <property type="match status" value="1"/>
</dbReference>
<organism evidence="6 7">
    <name type="scientific">Caballeronia sordidicola</name>
    <name type="common">Burkholderia sordidicola</name>
    <dbReference type="NCBI Taxonomy" id="196367"/>
    <lineage>
        <taxon>Bacteria</taxon>
        <taxon>Pseudomonadati</taxon>
        <taxon>Pseudomonadota</taxon>
        <taxon>Betaproteobacteria</taxon>
        <taxon>Burkholderiales</taxon>
        <taxon>Burkholderiaceae</taxon>
        <taxon>Caballeronia</taxon>
    </lineage>
</organism>
<dbReference type="InterPro" id="IPR001647">
    <property type="entry name" value="HTH_TetR"/>
</dbReference>
<evidence type="ECO:0000256" key="2">
    <source>
        <dbReference type="ARBA" id="ARBA00023125"/>
    </source>
</evidence>
<dbReference type="AlphaFoldDB" id="A0A242M7J6"/>
<keyword evidence="2 4" id="KW-0238">DNA-binding</keyword>
<evidence type="ECO:0000256" key="3">
    <source>
        <dbReference type="ARBA" id="ARBA00023163"/>
    </source>
</evidence>
<dbReference type="Pfam" id="PF14246">
    <property type="entry name" value="TetR_C_7"/>
    <property type="match status" value="1"/>
</dbReference>
<evidence type="ECO:0000259" key="5">
    <source>
        <dbReference type="PROSITE" id="PS50977"/>
    </source>
</evidence>
<name>A0A242M7J6_CABSO</name>
<dbReference type="RefSeq" id="WP_086383511.1">
    <property type="nucleotide sequence ID" value="NZ_NBTY01000198.1"/>
</dbReference>
<dbReference type="InterPro" id="IPR009057">
    <property type="entry name" value="Homeodomain-like_sf"/>
</dbReference>
<dbReference type="GO" id="GO:0000976">
    <property type="term" value="F:transcription cis-regulatory region binding"/>
    <property type="evidence" value="ECO:0007669"/>
    <property type="project" value="TreeGrafter"/>
</dbReference>
<evidence type="ECO:0000313" key="7">
    <source>
        <dbReference type="Proteomes" id="UP000194546"/>
    </source>
</evidence>
<feature type="DNA-binding region" description="H-T-H motif" evidence="4">
    <location>
        <begin position="57"/>
        <end position="76"/>
    </location>
</feature>
<dbReference type="InterPro" id="IPR039536">
    <property type="entry name" value="TetR_C_Proteobacteria"/>
</dbReference>
<feature type="domain" description="HTH tetR-type" evidence="5">
    <location>
        <begin position="34"/>
        <end position="94"/>
    </location>
</feature>
<dbReference type="GO" id="GO:0003700">
    <property type="term" value="F:DNA-binding transcription factor activity"/>
    <property type="evidence" value="ECO:0007669"/>
    <property type="project" value="TreeGrafter"/>
</dbReference>
<dbReference type="PANTHER" id="PTHR30055:SF146">
    <property type="entry name" value="HTH-TYPE TRANSCRIPTIONAL DUAL REGULATOR CECR"/>
    <property type="match status" value="1"/>
</dbReference>
<protein>
    <submittedName>
        <fullName evidence="6">Transcriptional regulator, TetR family</fullName>
    </submittedName>
</protein>
<gene>
    <name evidence="6" type="ORF">PAMC26510_32830</name>
</gene>
<dbReference type="FunFam" id="1.10.10.60:FF:000141">
    <property type="entry name" value="TetR family transcriptional regulator"/>
    <property type="match status" value="1"/>
</dbReference>
<dbReference type="PANTHER" id="PTHR30055">
    <property type="entry name" value="HTH-TYPE TRANSCRIPTIONAL REGULATOR RUTR"/>
    <property type="match status" value="1"/>
</dbReference>
<sequence>MSRTPKSVDADVSPCPIRSIFSRKKGRPSNAMAGDVEERILDAATAMFLQHGFGGASLERIAEAAGAGKATLYSRYSGKEALFSEVVKRNCERSLQLVYDAPQSAELPQRLVAVTQTLVTRLLSDEVIALIRMVVADAPRFPSLAKLTSDAGRSRAVEAVATMIAEHSGRSLDARTRAANKRHAHVLATQLLDAIVSPMLMRGLMGEDLDEIRGDIRSHVKQTVALFVAADALHAFLVAVGTVVTHRPPHRSVRAELLHTAPTKGVDVKPLRRMRVKYFARGQVFADHTTEP</sequence>
<dbReference type="PRINTS" id="PR00455">
    <property type="entry name" value="HTHTETR"/>
</dbReference>
<dbReference type="SUPFAM" id="SSF46689">
    <property type="entry name" value="Homeodomain-like"/>
    <property type="match status" value="1"/>
</dbReference>
<dbReference type="Pfam" id="PF00440">
    <property type="entry name" value="TetR_N"/>
    <property type="match status" value="1"/>
</dbReference>
<comment type="caution">
    <text evidence="6">The sequence shown here is derived from an EMBL/GenBank/DDBJ whole genome shotgun (WGS) entry which is preliminary data.</text>
</comment>
<dbReference type="PROSITE" id="PS50977">
    <property type="entry name" value="HTH_TETR_2"/>
    <property type="match status" value="1"/>
</dbReference>
<reference evidence="6 7" key="1">
    <citation type="submission" date="2017-03" db="EMBL/GenBank/DDBJ databases">
        <title>Genome analysis of strain PAMC 26510.</title>
        <authorList>
            <person name="Oh H.-M."/>
            <person name="Yang J.-A."/>
        </authorList>
    </citation>
    <scope>NUCLEOTIDE SEQUENCE [LARGE SCALE GENOMIC DNA]</scope>
    <source>
        <strain evidence="6 7">PAMC 26510</strain>
    </source>
</reference>
<dbReference type="EMBL" id="NBTY01000198">
    <property type="protein sequence ID" value="OTP67237.1"/>
    <property type="molecule type" value="Genomic_DNA"/>
</dbReference>
<accession>A0A242M7J6</accession>